<feature type="transmembrane region" description="Helical" evidence="6">
    <location>
        <begin position="57"/>
        <end position="81"/>
    </location>
</feature>
<dbReference type="AlphaFoldDB" id="A0A9P6HW45"/>
<evidence type="ECO:0000256" key="2">
    <source>
        <dbReference type="ARBA" id="ARBA00022692"/>
    </source>
</evidence>
<dbReference type="GO" id="GO:0005886">
    <property type="term" value="C:plasma membrane"/>
    <property type="evidence" value="ECO:0007669"/>
    <property type="project" value="TreeGrafter"/>
</dbReference>
<dbReference type="InterPro" id="IPR011701">
    <property type="entry name" value="MFS"/>
</dbReference>
<evidence type="ECO:0000256" key="6">
    <source>
        <dbReference type="SAM" id="Phobius"/>
    </source>
</evidence>
<evidence type="ECO:0000313" key="9">
    <source>
        <dbReference type="Proteomes" id="UP000781932"/>
    </source>
</evidence>
<evidence type="ECO:0000256" key="3">
    <source>
        <dbReference type="ARBA" id="ARBA00022989"/>
    </source>
</evidence>
<dbReference type="PANTHER" id="PTHR23501:SF3">
    <property type="entry name" value="MAJOR FACILITATOR SUPERFAMILY (MFS) PROFILE DOMAIN-CONTAINING PROTEIN"/>
    <property type="match status" value="1"/>
</dbReference>
<reference evidence="8" key="2">
    <citation type="submission" date="2020-11" db="EMBL/GenBank/DDBJ databases">
        <title>Whole genome sequencing of Colletotrichum sp.</title>
        <authorList>
            <person name="Li H."/>
        </authorList>
    </citation>
    <scope>NUCLEOTIDE SEQUENCE</scope>
    <source>
        <strain evidence="8">CkLH20</strain>
    </source>
</reference>
<dbReference type="PANTHER" id="PTHR23501">
    <property type="entry name" value="MAJOR FACILITATOR SUPERFAMILY"/>
    <property type="match status" value="1"/>
</dbReference>
<evidence type="ECO:0000256" key="5">
    <source>
        <dbReference type="SAM" id="MobiDB-lite"/>
    </source>
</evidence>
<dbReference type="InterPro" id="IPR036259">
    <property type="entry name" value="MFS_trans_sf"/>
</dbReference>
<comment type="caution">
    <text evidence="8">The sequence shown here is derived from an EMBL/GenBank/DDBJ whole genome shotgun (WGS) entry which is preliminary data.</text>
</comment>
<comment type="subcellular location">
    <subcellularLocation>
        <location evidence="1">Membrane</location>
        <topology evidence="1">Multi-pass membrane protein</topology>
    </subcellularLocation>
</comment>
<keyword evidence="3 6" id="KW-1133">Transmembrane helix</keyword>
<dbReference type="Proteomes" id="UP000781932">
    <property type="component" value="Unassembled WGS sequence"/>
</dbReference>
<dbReference type="SUPFAM" id="SSF103473">
    <property type="entry name" value="MFS general substrate transporter"/>
    <property type="match status" value="1"/>
</dbReference>
<feature type="transmembrane region" description="Helical" evidence="6">
    <location>
        <begin position="125"/>
        <end position="142"/>
    </location>
</feature>
<reference evidence="8" key="1">
    <citation type="submission" date="2020-03" db="EMBL/GenBank/DDBJ databases">
        <authorList>
            <person name="He L."/>
        </authorList>
    </citation>
    <scope>NUCLEOTIDE SEQUENCE</scope>
    <source>
        <strain evidence="8">CkLH20</strain>
    </source>
</reference>
<keyword evidence="2 6" id="KW-0812">Transmembrane</keyword>
<feature type="domain" description="Major facilitator superfamily (MFS) profile" evidence="7">
    <location>
        <begin position="60"/>
        <end position="163"/>
    </location>
</feature>
<name>A0A9P6HW45_9PEZI</name>
<dbReference type="InterPro" id="IPR020846">
    <property type="entry name" value="MFS_dom"/>
</dbReference>
<dbReference type="GO" id="GO:0022857">
    <property type="term" value="F:transmembrane transporter activity"/>
    <property type="evidence" value="ECO:0007669"/>
    <property type="project" value="InterPro"/>
</dbReference>
<evidence type="ECO:0000256" key="4">
    <source>
        <dbReference type="ARBA" id="ARBA00023136"/>
    </source>
</evidence>
<dbReference type="Gene3D" id="1.20.1250.20">
    <property type="entry name" value="MFS general substrate transporter like domains"/>
    <property type="match status" value="1"/>
</dbReference>
<protein>
    <recommendedName>
        <fullName evidence="7">Major facilitator superfamily (MFS) profile domain-containing protein</fullName>
    </recommendedName>
</protein>
<dbReference type="PROSITE" id="PS50850">
    <property type="entry name" value="MFS"/>
    <property type="match status" value="1"/>
</dbReference>
<sequence length="163" mass="17432">MSSSEHGLSKVEAAPKAASPIPPETVVPTDNGINKSDEVDDKEPVGALQQILSQRQLIIMFTLIWIFQFAMAFSSGIFGVLTPYVTSSFQKHALTATTSVVASIASGIVKLPYARLLDLWGRPHCMSAMVALATAGAVMMAACRNVETYCAAQVLYNVGYYGV</sequence>
<dbReference type="GeneID" id="62166763"/>
<organism evidence="8 9">
    <name type="scientific">Colletotrichum karsti</name>
    <dbReference type="NCBI Taxonomy" id="1095194"/>
    <lineage>
        <taxon>Eukaryota</taxon>
        <taxon>Fungi</taxon>
        <taxon>Dikarya</taxon>
        <taxon>Ascomycota</taxon>
        <taxon>Pezizomycotina</taxon>
        <taxon>Sordariomycetes</taxon>
        <taxon>Hypocreomycetidae</taxon>
        <taxon>Glomerellales</taxon>
        <taxon>Glomerellaceae</taxon>
        <taxon>Colletotrichum</taxon>
        <taxon>Colletotrichum boninense species complex</taxon>
    </lineage>
</organism>
<keyword evidence="9" id="KW-1185">Reference proteome</keyword>
<evidence type="ECO:0000313" key="8">
    <source>
        <dbReference type="EMBL" id="KAF9871564.1"/>
    </source>
</evidence>
<evidence type="ECO:0000259" key="7">
    <source>
        <dbReference type="PROSITE" id="PS50850"/>
    </source>
</evidence>
<dbReference type="Pfam" id="PF07690">
    <property type="entry name" value="MFS_1"/>
    <property type="match status" value="1"/>
</dbReference>
<keyword evidence="4 6" id="KW-0472">Membrane</keyword>
<evidence type="ECO:0000256" key="1">
    <source>
        <dbReference type="ARBA" id="ARBA00004141"/>
    </source>
</evidence>
<accession>A0A9P6HW45</accession>
<feature type="region of interest" description="Disordered" evidence="5">
    <location>
        <begin position="1"/>
        <end position="39"/>
    </location>
</feature>
<dbReference type="RefSeq" id="XP_038741025.1">
    <property type="nucleotide sequence ID" value="XM_038893689.1"/>
</dbReference>
<gene>
    <name evidence="8" type="ORF">CkaCkLH20_10975</name>
</gene>
<proteinExistence type="predicted"/>
<dbReference type="EMBL" id="JAATWM020000044">
    <property type="protein sequence ID" value="KAF9871564.1"/>
    <property type="molecule type" value="Genomic_DNA"/>
</dbReference>
<dbReference type="OrthoDB" id="4078873at2759"/>